<dbReference type="AlphaFoldDB" id="A0A645C7N5"/>
<proteinExistence type="predicted"/>
<dbReference type="AntiFam" id="ANF00095">
    <property type="entry name" value="Shadow ORF (opposite ABC transporters)"/>
</dbReference>
<dbReference type="EMBL" id="VSSQ01025117">
    <property type="protein sequence ID" value="MPM73041.1"/>
    <property type="molecule type" value="Genomic_DNA"/>
</dbReference>
<protein>
    <submittedName>
        <fullName evidence="1">Uncharacterized protein</fullName>
    </submittedName>
</protein>
<comment type="caution">
    <text evidence="1">The sequence shown here is derived from an EMBL/GenBank/DDBJ whole genome shotgun (WGS) entry which is preliminary data.</text>
</comment>
<evidence type="ECO:0000313" key="1">
    <source>
        <dbReference type="EMBL" id="MPM73041.1"/>
    </source>
</evidence>
<sequence>MWLQPVDGAQQRALARAGGADDHGDFAGVECGRNVLEHLVRAEGLADLVGDDVALLRVFGECWLLCAHLTRPSTSKRYSMAAATCVTRVVRIR</sequence>
<reference evidence="1" key="1">
    <citation type="submission" date="2019-08" db="EMBL/GenBank/DDBJ databases">
        <authorList>
            <person name="Kucharzyk K."/>
            <person name="Murdoch R.W."/>
            <person name="Higgins S."/>
            <person name="Loffler F."/>
        </authorList>
    </citation>
    <scope>NUCLEOTIDE SEQUENCE</scope>
</reference>
<accession>A0A645C7N5</accession>
<name>A0A645C7N5_9ZZZZ</name>
<organism evidence="1">
    <name type="scientific">bioreactor metagenome</name>
    <dbReference type="NCBI Taxonomy" id="1076179"/>
    <lineage>
        <taxon>unclassified sequences</taxon>
        <taxon>metagenomes</taxon>
        <taxon>ecological metagenomes</taxon>
    </lineage>
</organism>
<gene>
    <name evidence="1" type="ORF">SDC9_120017</name>
</gene>